<evidence type="ECO:0000313" key="1">
    <source>
        <dbReference type="EMBL" id="KAF0026793.1"/>
    </source>
</evidence>
<protein>
    <submittedName>
        <fullName evidence="1">Uncharacterized protein</fullName>
    </submittedName>
</protein>
<proteinExistence type="predicted"/>
<reference evidence="1 2" key="1">
    <citation type="submission" date="2019-06" db="EMBL/GenBank/DDBJ databases">
        <title>Draft genomes of female and male turbot (Scophthalmus maximus).</title>
        <authorList>
            <person name="Xu H."/>
            <person name="Xu X.-W."/>
            <person name="Shao C."/>
            <person name="Chen S."/>
        </authorList>
    </citation>
    <scope>NUCLEOTIDE SEQUENCE [LARGE SCALE GENOMIC DNA]</scope>
    <source>
        <strain evidence="1">Ysfricsl-2016a</strain>
        <tissue evidence="1">Blood</tissue>
    </source>
</reference>
<dbReference type="Proteomes" id="UP000438429">
    <property type="component" value="Unassembled WGS sequence"/>
</dbReference>
<evidence type="ECO:0000313" key="2">
    <source>
        <dbReference type="Proteomes" id="UP000438429"/>
    </source>
</evidence>
<dbReference type="AlphaFoldDB" id="A0A6A4RXL9"/>
<gene>
    <name evidence="1" type="ORF">F2P81_021530</name>
</gene>
<accession>A0A6A4RXL9</accession>
<organism evidence="1 2">
    <name type="scientific">Scophthalmus maximus</name>
    <name type="common">Turbot</name>
    <name type="synonym">Psetta maxima</name>
    <dbReference type="NCBI Taxonomy" id="52904"/>
    <lineage>
        <taxon>Eukaryota</taxon>
        <taxon>Metazoa</taxon>
        <taxon>Chordata</taxon>
        <taxon>Craniata</taxon>
        <taxon>Vertebrata</taxon>
        <taxon>Euteleostomi</taxon>
        <taxon>Actinopterygii</taxon>
        <taxon>Neopterygii</taxon>
        <taxon>Teleostei</taxon>
        <taxon>Neoteleostei</taxon>
        <taxon>Acanthomorphata</taxon>
        <taxon>Carangaria</taxon>
        <taxon>Pleuronectiformes</taxon>
        <taxon>Pleuronectoidei</taxon>
        <taxon>Scophthalmidae</taxon>
        <taxon>Scophthalmus</taxon>
    </lineage>
</organism>
<sequence>MSFLNLLFFCTRGAIHINILHKNIRKLRSKGVGKRMDRRVTGTTFRQTSDLCCAVWALTQSCGPEKDSNTIDIERLVF</sequence>
<comment type="caution">
    <text evidence="1">The sequence shown here is derived from an EMBL/GenBank/DDBJ whole genome shotgun (WGS) entry which is preliminary data.</text>
</comment>
<dbReference type="EMBL" id="VEVO01000019">
    <property type="protein sequence ID" value="KAF0026793.1"/>
    <property type="molecule type" value="Genomic_DNA"/>
</dbReference>
<name>A0A6A4RXL9_SCOMX</name>